<evidence type="ECO:0000313" key="3">
    <source>
        <dbReference type="Proteomes" id="UP000199022"/>
    </source>
</evidence>
<dbReference type="InterPro" id="IPR048667">
    <property type="entry name" value="Imm5-like"/>
</dbReference>
<gene>
    <name evidence="2" type="ORF">SAMN05661030_0878</name>
</gene>
<organism evidence="2 3">
    <name type="scientific">Klenkia taihuensis</name>
    <dbReference type="NCBI Taxonomy" id="1225127"/>
    <lineage>
        <taxon>Bacteria</taxon>
        <taxon>Bacillati</taxon>
        <taxon>Actinomycetota</taxon>
        <taxon>Actinomycetes</taxon>
        <taxon>Geodermatophilales</taxon>
        <taxon>Geodermatophilaceae</taxon>
        <taxon>Klenkia</taxon>
    </lineage>
</organism>
<dbReference type="EMBL" id="FOMD01000001">
    <property type="protein sequence ID" value="SFC40225.1"/>
    <property type="molecule type" value="Genomic_DNA"/>
</dbReference>
<protein>
    <recommendedName>
        <fullName evidence="1">Imm-5-like domain-containing protein</fullName>
    </recommendedName>
</protein>
<dbReference type="AlphaFoldDB" id="A0A1I1IVM2"/>
<keyword evidence="3" id="KW-1185">Reference proteome</keyword>
<name>A0A1I1IVM2_9ACTN</name>
<evidence type="ECO:0000259" key="1">
    <source>
        <dbReference type="Pfam" id="PF21805"/>
    </source>
</evidence>
<evidence type="ECO:0000313" key="2">
    <source>
        <dbReference type="EMBL" id="SFC40225.1"/>
    </source>
</evidence>
<dbReference type="Proteomes" id="UP000199022">
    <property type="component" value="Unassembled WGS sequence"/>
</dbReference>
<sequence>MHDGPVILPPVRDPRMVTVRRGGTLTDEHHHLLALWAAACAERVLPLFAAERPDDPRPADALAAVRAWTRGELPMMVTRAAGGHAMGAARDLRGAARFAAYAAGQAAVVAHVAEHDLGAAAYAIKAVRAAGGPDAGRRERDAQRTLLPAAVRDLVLEDQQRRDALCWSVFSA</sequence>
<accession>A0A1I1IVM2</accession>
<proteinExistence type="predicted"/>
<feature type="domain" description="Imm-5-like" evidence="1">
    <location>
        <begin position="24"/>
        <end position="149"/>
    </location>
</feature>
<reference evidence="3" key="1">
    <citation type="submission" date="2016-10" db="EMBL/GenBank/DDBJ databases">
        <authorList>
            <person name="Varghese N."/>
            <person name="Submissions S."/>
        </authorList>
    </citation>
    <scope>NUCLEOTIDE SEQUENCE [LARGE SCALE GENOMIC DNA]</scope>
    <source>
        <strain evidence="3">DSM 45962</strain>
    </source>
</reference>
<dbReference type="Pfam" id="PF21805">
    <property type="entry name" value="Imm5_like"/>
    <property type="match status" value="1"/>
</dbReference>
<dbReference type="STRING" id="1225127.SAMN05661030_0878"/>